<protein>
    <submittedName>
        <fullName evidence="2">Putative membrane protein</fullName>
    </submittedName>
</protein>
<dbReference type="PANTHER" id="PTHR32251:SF23">
    <property type="entry name" value="3-OXO-5-ALPHA-STEROID 4-DEHYDROGENASE (DUF1295)"/>
    <property type="match status" value="1"/>
</dbReference>
<dbReference type="eggNOG" id="COG3752">
    <property type="taxonomic scope" value="Bacteria"/>
</dbReference>
<dbReference type="AlphaFoldDB" id="G8QYM8"/>
<dbReference type="KEGG" id="sgp:SpiGrapes_0756"/>
<organism evidence="2 3">
    <name type="scientific">Sphaerochaeta pleomorpha (strain ATCC BAA-1885 / DSM 22778 / Grapes)</name>
    <dbReference type="NCBI Taxonomy" id="158190"/>
    <lineage>
        <taxon>Bacteria</taxon>
        <taxon>Pseudomonadati</taxon>
        <taxon>Spirochaetota</taxon>
        <taxon>Spirochaetia</taxon>
        <taxon>Spirochaetales</taxon>
        <taxon>Sphaerochaetaceae</taxon>
        <taxon>Sphaerochaeta</taxon>
    </lineage>
</organism>
<dbReference type="Gene3D" id="1.20.120.1630">
    <property type="match status" value="1"/>
</dbReference>
<dbReference type="PANTHER" id="PTHR32251">
    <property type="entry name" value="3-OXO-5-ALPHA-STEROID 4-DEHYDROGENASE"/>
    <property type="match status" value="1"/>
</dbReference>
<feature type="transmembrane region" description="Helical" evidence="1">
    <location>
        <begin position="80"/>
        <end position="104"/>
    </location>
</feature>
<sequence length="304" mass="34974">MDIVIPMKKPKTTVLLFFTIMLGTFVAILTAYPVKTTNPLMIITTLTCINASVSFLFGLLTEDYSWTDRLWSTVPVGFAWIYASNASFSPSVTVAAMLITLWGIRLTANFARRGGYADTEDYRWSILRKRIPNRFLWQVFNLLFIAFYQQLLFVCFTLPLYFLTVTLEKTLSAGILVSSVAMLAFLTLETFADQQQYTFQQAKYGLLPKQKELEEEYKKGFRTSGLFLRSRHPNYLGELGFWWSLFAFCAAGTKTLFSPALLGPLMLTLLFIGSTVFTEQITTSKYPQYKEYKKQTWPILFRPW</sequence>
<name>G8QYM8_SPHPG</name>
<accession>G8QYM8</accession>
<dbReference type="InterPro" id="IPR010721">
    <property type="entry name" value="UstE-like"/>
</dbReference>
<feature type="transmembrane region" description="Helical" evidence="1">
    <location>
        <begin position="259"/>
        <end position="278"/>
    </location>
</feature>
<evidence type="ECO:0000313" key="2">
    <source>
        <dbReference type="EMBL" id="AEV28591.1"/>
    </source>
</evidence>
<keyword evidence="1" id="KW-0472">Membrane</keyword>
<reference evidence="2 3" key="1">
    <citation type="submission" date="2011-11" db="EMBL/GenBank/DDBJ databases">
        <title>Complete sequence of Spirochaeta sp. grapes.</title>
        <authorList>
            <consortium name="US DOE Joint Genome Institute"/>
            <person name="Lucas S."/>
            <person name="Han J."/>
            <person name="Lapidus A."/>
            <person name="Cheng J.-F."/>
            <person name="Goodwin L."/>
            <person name="Pitluck S."/>
            <person name="Peters L."/>
            <person name="Ovchinnikova G."/>
            <person name="Munk A.C."/>
            <person name="Detter J.C."/>
            <person name="Han C."/>
            <person name="Tapia R."/>
            <person name="Land M."/>
            <person name="Hauser L."/>
            <person name="Kyrpides N."/>
            <person name="Ivanova N."/>
            <person name="Pagani I."/>
            <person name="Ritalahtilisa K."/>
            <person name="Loeffler F."/>
            <person name="Woyke T."/>
        </authorList>
    </citation>
    <scope>NUCLEOTIDE SEQUENCE [LARGE SCALE GENOMIC DNA]</scope>
    <source>
        <strain evidence="3">ATCC BAA-1885 / DSM 22778 / Grapes</strain>
    </source>
</reference>
<feature type="transmembrane region" description="Helical" evidence="1">
    <location>
        <begin position="39"/>
        <end position="60"/>
    </location>
</feature>
<proteinExistence type="predicted"/>
<keyword evidence="1" id="KW-0812">Transmembrane</keyword>
<evidence type="ECO:0000256" key="1">
    <source>
        <dbReference type="SAM" id="Phobius"/>
    </source>
</evidence>
<feature type="transmembrane region" description="Helical" evidence="1">
    <location>
        <begin position="170"/>
        <end position="188"/>
    </location>
</feature>
<keyword evidence="1" id="KW-1133">Transmembrane helix</keyword>
<keyword evidence="3" id="KW-1185">Reference proteome</keyword>
<dbReference type="HOGENOM" id="CLU_043418_0_1_12"/>
<feature type="transmembrane region" description="Helical" evidence="1">
    <location>
        <begin position="135"/>
        <end position="164"/>
    </location>
</feature>
<evidence type="ECO:0000313" key="3">
    <source>
        <dbReference type="Proteomes" id="UP000005632"/>
    </source>
</evidence>
<feature type="transmembrane region" description="Helical" evidence="1">
    <location>
        <begin position="12"/>
        <end position="32"/>
    </location>
</feature>
<gene>
    <name evidence="2" type="ordered locus">SpiGrapes_0756</name>
</gene>
<dbReference type="Pfam" id="PF06966">
    <property type="entry name" value="DUF1295"/>
    <property type="match status" value="1"/>
</dbReference>
<dbReference type="STRING" id="158190.SpiGrapes_0756"/>
<dbReference type="Proteomes" id="UP000005632">
    <property type="component" value="Chromosome"/>
</dbReference>
<dbReference type="EMBL" id="CP003155">
    <property type="protein sequence ID" value="AEV28591.1"/>
    <property type="molecule type" value="Genomic_DNA"/>
</dbReference>
<dbReference type="GO" id="GO:0016020">
    <property type="term" value="C:membrane"/>
    <property type="evidence" value="ECO:0007669"/>
    <property type="project" value="TreeGrafter"/>
</dbReference>